<feature type="domain" description="NfeD-like C-terminal" evidence="6">
    <location>
        <begin position="83"/>
        <end position="141"/>
    </location>
</feature>
<proteinExistence type="predicted"/>
<gene>
    <name evidence="7" type="ordered locus">Ethha_0186</name>
</gene>
<dbReference type="eggNOG" id="COG1585">
    <property type="taxonomic scope" value="Bacteria"/>
</dbReference>
<feature type="transmembrane region" description="Helical" evidence="5">
    <location>
        <begin position="7"/>
        <end position="29"/>
    </location>
</feature>
<feature type="transmembrane region" description="Helical" evidence="5">
    <location>
        <begin position="35"/>
        <end position="64"/>
    </location>
</feature>
<protein>
    <recommendedName>
        <fullName evidence="6">NfeD-like C-terminal domain-containing protein</fullName>
    </recommendedName>
</protein>
<keyword evidence="8" id="KW-1185">Reference proteome</keyword>
<evidence type="ECO:0000259" key="6">
    <source>
        <dbReference type="Pfam" id="PF01957"/>
    </source>
</evidence>
<dbReference type="PANTHER" id="PTHR33507:SF3">
    <property type="entry name" value="INNER MEMBRANE PROTEIN YBBJ"/>
    <property type="match status" value="1"/>
</dbReference>
<evidence type="ECO:0000256" key="2">
    <source>
        <dbReference type="ARBA" id="ARBA00022692"/>
    </source>
</evidence>
<dbReference type="EMBL" id="CP002400">
    <property type="protein sequence ID" value="ADU25773.1"/>
    <property type="molecule type" value="Genomic_DNA"/>
</dbReference>
<reference evidence="7 8" key="1">
    <citation type="submission" date="2010-12" db="EMBL/GenBank/DDBJ databases">
        <title>Complete sequence of Ethanoligenens harbinense YUAN-3.</title>
        <authorList>
            <person name="Lucas S."/>
            <person name="Copeland A."/>
            <person name="Lapidus A."/>
            <person name="Cheng J.-F."/>
            <person name="Bruce D."/>
            <person name="Goodwin L."/>
            <person name="Pitluck S."/>
            <person name="Chertkov O."/>
            <person name="Misra M."/>
            <person name="Detter J.C."/>
            <person name="Han C."/>
            <person name="Tapia R."/>
            <person name="Land M."/>
            <person name="Hauser L."/>
            <person name="Jeffries C."/>
            <person name="Kyrpides N."/>
            <person name="Ivanova N."/>
            <person name="Mikhailova N."/>
            <person name="Wang A."/>
            <person name="Mouttaki H."/>
            <person name="He Z."/>
            <person name="Zhou J."/>
            <person name="Hemme C.L."/>
            <person name="Woyke T."/>
        </authorList>
    </citation>
    <scope>NUCLEOTIDE SEQUENCE [LARGE SCALE GENOMIC DNA]</scope>
    <source>
        <strain evidence="8">DSM 18485 / JCM 12961 / CGMCC 1.5033 / YUAN-3</strain>
    </source>
</reference>
<dbReference type="SUPFAM" id="SSF141322">
    <property type="entry name" value="NfeD domain-like"/>
    <property type="match status" value="1"/>
</dbReference>
<dbReference type="Proteomes" id="UP000001551">
    <property type="component" value="Chromosome"/>
</dbReference>
<dbReference type="HOGENOM" id="CLU_116732_2_1_9"/>
<evidence type="ECO:0000313" key="7">
    <source>
        <dbReference type="EMBL" id="ADU25773.1"/>
    </source>
</evidence>
<dbReference type="GO" id="GO:0005886">
    <property type="term" value="C:plasma membrane"/>
    <property type="evidence" value="ECO:0007669"/>
    <property type="project" value="TreeGrafter"/>
</dbReference>
<dbReference type="Gene3D" id="2.40.50.140">
    <property type="entry name" value="Nucleic acid-binding proteins"/>
    <property type="match status" value="1"/>
</dbReference>
<sequence>MSGILLFWLIVVIVLVVIELATIQLVAIWPAIGGVFAMLAASFGQSLLIQFLLFVGISAVLLFFTRPFLKRFIKTPPRTSTNADRLIGREAVVCERIDNLAETGAVVVSGVTWMARSGTGAPIPAGEKVRIERIEGVKLIVSVE</sequence>
<dbReference type="RefSeq" id="WP_013484154.1">
    <property type="nucleotide sequence ID" value="NC_014828.1"/>
</dbReference>
<dbReference type="PANTHER" id="PTHR33507">
    <property type="entry name" value="INNER MEMBRANE PROTEIN YBBJ"/>
    <property type="match status" value="1"/>
</dbReference>
<evidence type="ECO:0000313" key="8">
    <source>
        <dbReference type="Proteomes" id="UP000001551"/>
    </source>
</evidence>
<evidence type="ECO:0000256" key="3">
    <source>
        <dbReference type="ARBA" id="ARBA00022989"/>
    </source>
</evidence>
<comment type="subcellular location">
    <subcellularLocation>
        <location evidence="1">Membrane</location>
        <topology evidence="1">Multi-pass membrane protein</topology>
    </subcellularLocation>
</comment>
<accession>E6U6P0</accession>
<dbReference type="InterPro" id="IPR002810">
    <property type="entry name" value="NfeD-like_C"/>
</dbReference>
<dbReference type="InterPro" id="IPR012340">
    <property type="entry name" value="NA-bd_OB-fold"/>
</dbReference>
<dbReference type="Pfam" id="PF01957">
    <property type="entry name" value="NfeD"/>
    <property type="match status" value="1"/>
</dbReference>
<dbReference type="InterPro" id="IPR052165">
    <property type="entry name" value="Membrane_assoc_protease"/>
</dbReference>
<organism evidence="7 8">
    <name type="scientific">Ethanoligenens harbinense (strain DSM 18485 / JCM 12961 / CGMCC 1.5033 / YUAN-3)</name>
    <dbReference type="NCBI Taxonomy" id="663278"/>
    <lineage>
        <taxon>Bacteria</taxon>
        <taxon>Bacillati</taxon>
        <taxon>Bacillota</taxon>
        <taxon>Clostridia</taxon>
        <taxon>Eubacteriales</taxon>
        <taxon>Oscillospiraceae</taxon>
        <taxon>Ethanoligenens</taxon>
    </lineage>
</organism>
<evidence type="ECO:0000256" key="1">
    <source>
        <dbReference type="ARBA" id="ARBA00004141"/>
    </source>
</evidence>
<dbReference type="AlphaFoldDB" id="E6U6P0"/>
<keyword evidence="4 5" id="KW-0472">Membrane</keyword>
<evidence type="ECO:0000256" key="4">
    <source>
        <dbReference type="ARBA" id="ARBA00023136"/>
    </source>
</evidence>
<keyword evidence="2 5" id="KW-0812">Transmembrane</keyword>
<name>E6U6P0_ETHHY</name>
<keyword evidence="3 5" id="KW-1133">Transmembrane helix</keyword>
<evidence type="ECO:0000256" key="5">
    <source>
        <dbReference type="SAM" id="Phobius"/>
    </source>
</evidence>
<dbReference type="KEGG" id="eha:Ethha_0186"/>